<evidence type="ECO:0000259" key="1">
    <source>
        <dbReference type="PROSITE" id="PS50104"/>
    </source>
</evidence>
<keyword evidence="3" id="KW-1185">Reference proteome</keyword>
<protein>
    <recommendedName>
        <fullName evidence="1">TIR domain-containing protein</fullName>
    </recommendedName>
</protein>
<dbReference type="RefSeq" id="WP_185000727.1">
    <property type="nucleotide sequence ID" value="NZ_BAAAUI010000003.1"/>
</dbReference>
<dbReference type="Gene3D" id="3.40.50.10140">
    <property type="entry name" value="Toll/interleukin-1 receptor homology (TIR) domain"/>
    <property type="match status" value="1"/>
</dbReference>
<accession>A0A7W7C740</accession>
<dbReference type="Pfam" id="PF13676">
    <property type="entry name" value="TIR_2"/>
    <property type="match status" value="1"/>
</dbReference>
<dbReference type="InterPro" id="IPR000157">
    <property type="entry name" value="TIR_dom"/>
</dbReference>
<evidence type="ECO:0000313" key="2">
    <source>
        <dbReference type="EMBL" id="MBB4674626.1"/>
    </source>
</evidence>
<comment type="caution">
    <text evidence="2">The sequence shown here is derived from an EMBL/GenBank/DDBJ whole genome shotgun (WGS) entry which is preliminary data.</text>
</comment>
<gene>
    <name evidence="2" type="ORF">HNR67_000744</name>
</gene>
<name>A0A7W7C740_9PSEU</name>
<dbReference type="GO" id="GO:0007165">
    <property type="term" value="P:signal transduction"/>
    <property type="evidence" value="ECO:0007669"/>
    <property type="project" value="InterPro"/>
</dbReference>
<proteinExistence type="predicted"/>
<organism evidence="2 3">
    <name type="scientific">Crossiella cryophila</name>
    <dbReference type="NCBI Taxonomy" id="43355"/>
    <lineage>
        <taxon>Bacteria</taxon>
        <taxon>Bacillati</taxon>
        <taxon>Actinomycetota</taxon>
        <taxon>Actinomycetes</taxon>
        <taxon>Pseudonocardiales</taxon>
        <taxon>Pseudonocardiaceae</taxon>
        <taxon>Crossiella</taxon>
    </lineage>
</organism>
<dbReference type="EMBL" id="JACHMH010000001">
    <property type="protein sequence ID" value="MBB4674626.1"/>
    <property type="molecule type" value="Genomic_DNA"/>
</dbReference>
<dbReference type="SUPFAM" id="SSF52200">
    <property type="entry name" value="Toll/Interleukin receptor TIR domain"/>
    <property type="match status" value="1"/>
</dbReference>
<feature type="domain" description="TIR" evidence="1">
    <location>
        <begin position="1"/>
        <end position="149"/>
    </location>
</feature>
<reference evidence="2 3" key="1">
    <citation type="submission" date="2020-08" db="EMBL/GenBank/DDBJ databases">
        <title>Sequencing the genomes of 1000 actinobacteria strains.</title>
        <authorList>
            <person name="Klenk H.-P."/>
        </authorList>
    </citation>
    <scope>NUCLEOTIDE SEQUENCE [LARGE SCALE GENOMIC DNA]</scope>
    <source>
        <strain evidence="2 3">DSM 44230</strain>
    </source>
</reference>
<dbReference type="PROSITE" id="PS50104">
    <property type="entry name" value="TIR"/>
    <property type="match status" value="1"/>
</dbReference>
<sequence>MSVVFVNYRNRDSEYGAALLDDRLSAIFGAEAIFRAGRSLTAGSDYKIGIIEAVRRSRVMLAVVGPGWHERFQSDAAEGVEDWVRKEIREALHTGIPVVPVLLTGAARLSQVSLPADIADLSQAQYLRFEHRNITEDANRIAAELRTLCPELAALPRARQGRSGLWSRIRGR</sequence>
<dbReference type="Proteomes" id="UP000533598">
    <property type="component" value="Unassembled WGS sequence"/>
</dbReference>
<evidence type="ECO:0000313" key="3">
    <source>
        <dbReference type="Proteomes" id="UP000533598"/>
    </source>
</evidence>
<dbReference type="AlphaFoldDB" id="A0A7W7C740"/>
<dbReference type="InterPro" id="IPR035897">
    <property type="entry name" value="Toll_tir_struct_dom_sf"/>
</dbReference>